<dbReference type="PANTHER" id="PTHR24198">
    <property type="entry name" value="ANKYRIN REPEAT AND PROTEIN KINASE DOMAIN-CONTAINING PROTEIN"/>
    <property type="match status" value="1"/>
</dbReference>
<evidence type="ECO:0000256" key="2">
    <source>
        <dbReference type="ARBA" id="ARBA00023043"/>
    </source>
</evidence>
<gene>
    <name evidence="4" type="ORF">BJX66DRAFT_345031</name>
</gene>
<organism evidence="4 5">
    <name type="scientific">Aspergillus keveii</name>
    <dbReference type="NCBI Taxonomy" id="714993"/>
    <lineage>
        <taxon>Eukaryota</taxon>
        <taxon>Fungi</taxon>
        <taxon>Dikarya</taxon>
        <taxon>Ascomycota</taxon>
        <taxon>Pezizomycotina</taxon>
        <taxon>Eurotiomycetes</taxon>
        <taxon>Eurotiomycetidae</taxon>
        <taxon>Eurotiales</taxon>
        <taxon>Aspergillaceae</taxon>
        <taxon>Aspergillus</taxon>
        <taxon>Aspergillus subgen. Nidulantes</taxon>
    </lineage>
</organism>
<evidence type="ECO:0000313" key="5">
    <source>
        <dbReference type="Proteomes" id="UP001610563"/>
    </source>
</evidence>
<dbReference type="SUPFAM" id="SSF48403">
    <property type="entry name" value="Ankyrin repeat"/>
    <property type="match status" value="1"/>
</dbReference>
<name>A0ABR4FJA0_9EURO</name>
<dbReference type="PANTHER" id="PTHR24198:SF165">
    <property type="entry name" value="ANKYRIN REPEAT-CONTAINING PROTEIN-RELATED"/>
    <property type="match status" value="1"/>
</dbReference>
<keyword evidence="2 3" id="KW-0040">ANK repeat</keyword>
<keyword evidence="1" id="KW-0677">Repeat</keyword>
<sequence>MEIAARAGYVEVVRFLLEKNVTVNDEEAGSPPLISAAAGGHSAVVKLLLERPDIDVNGTDTWPPPALIWATQRAYEHIGLELLTRDNIDVNVTDLDHEVKGVTALAIVGVVGREKIFNILFDRPGVDRANATVLQFAI</sequence>
<evidence type="ECO:0000256" key="1">
    <source>
        <dbReference type="ARBA" id="ARBA00022737"/>
    </source>
</evidence>
<protein>
    <submittedName>
        <fullName evidence="4">Ankyrin repeat-containing domain protein</fullName>
    </submittedName>
</protein>
<dbReference type="InterPro" id="IPR002110">
    <property type="entry name" value="Ankyrin_rpt"/>
</dbReference>
<keyword evidence="5" id="KW-1185">Reference proteome</keyword>
<reference evidence="4 5" key="1">
    <citation type="submission" date="2024-07" db="EMBL/GenBank/DDBJ databases">
        <title>Section-level genome sequencing and comparative genomics of Aspergillus sections Usti and Cavernicolus.</title>
        <authorList>
            <consortium name="Lawrence Berkeley National Laboratory"/>
            <person name="Nybo J.L."/>
            <person name="Vesth T.C."/>
            <person name="Theobald S."/>
            <person name="Frisvad J.C."/>
            <person name="Larsen T.O."/>
            <person name="Kjaerboelling I."/>
            <person name="Rothschild-Mancinelli K."/>
            <person name="Lyhne E.K."/>
            <person name="Kogle M.E."/>
            <person name="Barry K."/>
            <person name="Clum A."/>
            <person name="Na H."/>
            <person name="Ledsgaard L."/>
            <person name="Lin J."/>
            <person name="Lipzen A."/>
            <person name="Kuo A."/>
            <person name="Riley R."/>
            <person name="Mondo S."/>
            <person name="Labutti K."/>
            <person name="Haridas S."/>
            <person name="Pangalinan J."/>
            <person name="Salamov A.A."/>
            <person name="Simmons B.A."/>
            <person name="Magnuson J.K."/>
            <person name="Chen J."/>
            <person name="Drula E."/>
            <person name="Henrissat B."/>
            <person name="Wiebenga A."/>
            <person name="Lubbers R.J."/>
            <person name="Gomes A.C."/>
            <person name="Makela M.R."/>
            <person name="Stajich J."/>
            <person name="Grigoriev I.V."/>
            <person name="Mortensen U.H."/>
            <person name="De Vries R.P."/>
            <person name="Baker S.E."/>
            <person name="Andersen M.R."/>
        </authorList>
    </citation>
    <scope>NUCLEOTIDE SEQUENCE [LARGE SCALE GENOMIC DNA]</scope>
    <source>
        <strain evidence="4 5">CBS 209.92</strain>
    </source>
</reference>
<evidence type="ECO:0000256" key="3">
    <source>
        <dbReference type="PROSITE-ProRule" id="PRU00023"/>
    </source>
</evidence>
<dbReference type="Proteomes" id="UP001610563">
    <property type="component" value="Unassembled WGS sequence"/>
</dbReference>
<dbReference type="Gene3D" id="1.25.40.20">
    <property type="entry name" value="Ankyrin repeat-containing domain"/>
    <property type="match status" value="1"/>
</dbReference>
<accession>A0ABR4FJA0</accession>
<comment type="caution">
    <text evidence="4">The sequence shown here is derived from an EMBL/GenBank/DDBJ whole genome shotgun (WGS) entry which is preliminary data.</text>
</comment>
<dbReference type="EMBL" id="JBFTWV010000245">
    <property type="protein sequence ID" value="KAL2783336.1"/>
    <property type="molecule type" value="Genomic_DNA"/>
</dbReference>
<evidence type="ECO:0000313" key="4">
    <source>
        <dbReference type="EMBL" id="KAL2783336.1"/>
    </source>
</evidence>
<dbReference type="InterPro" id="IPR036770">
    <property type="entry name" value="Ankyrin_rpt-contain_sf"/>
</dbReference>
<dbReference type="Pfam" id="PF12796">
    <property type="entry name" value="Ank_2"/>
    <property type="match status" value="1"/>
</dbReference>
<dbReference type="PROSITE" id="PS50088">
    <property type="entry name" value="ANK_REPEAT"/>
    <property type="match status" value="1"/>
</dbReference>
<feature type="repeat" description="ANK" evidence="3">
    <location>
        <begin position="1"/>
        <end position="28"/>
    </location>
</feature>
<proteinExistence type="predicted"/>